<dbReference type="PANTHER" id="PTHR30055">
    <property type="entry name" value="HTH-TYPE TRANSCRIPTIONAL REGULATOR RUTR"/>
    <property type="match status" value="1"/>
</dbReference>
<evidence type="ECO:0000313" key="4">
    <source>
        <dbReference type="EMBL" id="MDW5595144.1"/>
    </source>
</evidence>
<dbReference type="InterPro" id="IPR009057">
    <property type="entry name" value="Homeodomain-like_sf"/>
</dbReference>
<evidence type="ECO:0000313" key="5">
    <source>
        <dbReference type="Proteomes" id="UP001284601"/>
    </source>
</evidence>
<evidence type="ECO:0000256" key="2">
    <source>
        <dbReference type="PROSITE-ProRule" id="PRU00335"/>
    </source>
</evidence>
<dbReference type="Gene3D" id="1.10.357.10">
    <property type="entry name" value="Tetracycline Repressor, domain 2"/>
    <property type="match status" value="1"/>
</dbReference>
<comment type="caution">
    <text evidence="4">The sequence shown here is derived from an EMBL/GenBank/DDBJ whole genome shotgun (WGS) entry which is preliminary data.</text>
</comment>
<reference evidence="4 5" key="2">
    <citation type="submission" date="2023-10" db="EMBL/GenBank/DDBJ databases">
        <authorList>
            <person name="Han X.F."/>
        </authorList>
    </citation>
    <scope>NUCLEOTIDE SEQUENCE [LARGE SCALE GENOMIC DNA]</scope>
    <source>
        <strain evidence="4 5">KCTC 39840</strain>
    </source>
</reference>
<name>A0ABU4HSW0_9ACTN</name>
<dbReference type="Proteomes" id="UP001284601">
    <property type="component" value="Unassembled WGS sequence"/>
</dbReference>
<proteinExistence type="predicted"/>
<dbReference type="RefSeq" id="WP_318597480.1">
    <property type="nucleotide sequence ID" value="NZ_JAWSTH010000028.1"/>
</dbReference>
<keyword evidence="5" id="KW-1185">Reference proteome</keyword>
<dbReference type="PANTHER" id="PTHR30055:SF187">
    <property type="entry name" value="TRANSCRIPTIONAL REGULATORY PROTEIN"/>
    <property type="match status" value="1"/>
</dbReference>
<feature type="domain" description="HTH tetR-type" evidence="3">
    <location>
        <begin position="22"/>
        <end position="82"/>
    </location>
</feature>
<keyword evidence="1 2" id="KW-0238">DNA-binding</keyword>
<accession>A0ABU4HSW0</accession>
<dbReference type="PROSITE" id="PS50977">
    <property type="entry name" value="HTH_TETR_2"/>
    <property type="match status" value="1"/>
</dbReference>
<evidence type="ECO:0000259" key="3">
    <source>
        <dbReference type="PROSITE" id="PS50977"/>
    </source>
</evidence>
<dbReference type="EMBL" id="JAWSTH010000028">
    <property type="protein sequence ID" value="MDW5595144.1"/>
    <property type="molecule type" value="Genomic_DNA"/>
</dbReference>
<sequence>MTGADESGEGDGGTAARQFLPASQRERLIDAMATTVAEQGYIATSVADVLRAARISRRTFYERFADKEDCFLAAYDLMVELCLGRVTDAFDAAETWSEGIEEALDALLELLAAEPAFARLCVVEVLAAGPRGLARRDATMQRFAAFIHAGRGQLGGSAEPPPELVAQAIVGGIYELLYSHIVRGEYGRLPQLSDELLHYTFMLLGTPRRPV</sequence>
<dbReference type="InterPro" id="IPR001647">
    <property type="entry name" value="HTH_TetR"/>
</dbReference>
<organism evidence="4 5">
    <name type="scientific">Conexibacter stalactiti</name>
    <dbReference type="NCBI Taxonomy" id="1940611"/>
    <lineage>
        <taxon>Bacteria</taxon>
        <taxon>Bacillati</taxon>
        <taxon>Actinomycetota</taxon>
        <taxon>Thermoleophilia</taxon>
        <taxon>Solirubrobacterales</taxon>
        <taxon>Conexibacteraceae</taxon>
        <taxon>Conexibacter</taxon>
    </lineage>
</organism>
<dbReference type="Pfam" id="PF00440">
    <property type="entry name" value="TetR_N"/>
    <property type="match status" value="1"/>
</dbReference>
<gene>
    <name evidence="4" type="ORF">R7226_12405</name>
</gene>
<reference evidence="5" key="1">
    <citation type="submission" date="2023-07" db="EMBL/GenBank/DDBJ databases">
        <title>Conexibacter stalactiti sp. nov., isolated from stalactites in a lava cave and emended description of the genus Conexibacter.</title>
        <authorList>
            <person name="Lee S.D."/>
        </authorList>
    </citation>
    <scope>NUCLEOTIDE SEQUENCE [LARGE SCALE GENOMIC DNA]</scope>
    <source>
        <strain evidence="5">KCTC 39840</strain>
    </source>
</reference>
<dbReference type="InterPro" id="IPR050109">
    <property type="entry name" value="HTH-type_TetR-like_transc_reg"/>
</dbReference>
<feature type="DNA-binding region" description="H-T-H motif" evidence="2">
    <location>
        <begin position="45"/>
        <end position="64"/>
    </location>
</feature>
<protein>
    <submittedName>
        <fullName evidence="4">TetR/AcrR family transcriptional regulator</fullName>
    </submittedName>
</protein>
<evidence type="ECO:0000256" key="1">
    <source>
        <dbReference type="ARBA" id="ARBA00023125"/>
    </source>
</evidence>
<dbReference type="SUPFAM" id="SSF46689">
    <property type="entry name" value="Homeodomain-like"/>
    <property type="match status" value="1"/>
</dbReference>